<dbReference type="GO" id="GO:0016020">
    <property type="term" value="C:membrane"/>
    <property type="evidence" value="ECO:0007669"/>
    <property type="project" value="UniProtKB-SubCell"/>
</dbReference>
<reference evidence="6" key="1">
    <citation type="journal article" date="2014" name="Nat. Genet.">
        <title>A reference genome for common bean and genome-wide analysis of dual domestications.</title>
        <authorList>
            <person name="Schmutz J."/>
            <person name="McClean P.E."/>
            <person name="Mamidi S."/>
            <person name="Wu G.A."/>
            <person name="Cannon S.B."/>
            <person name="Grimwood J."/>
            <person name="Jenkins J."/>
            <person name="Shu S."/>
            <person name="Song Q."/>
            <person name="Chavarro C."/>
            <person name="Torres-Torres M."/>
            <person name="Geffroy V."/>
            <person name="Moghaddam S.M."/>
            <person name="Gao D."/>
            <person name="Abernathy B."/>
            <person name="Barry K."/>
            <person name="Blair M."/>
            <person name="Brick M.A."/>
            <person name="Chovatia M."/>
            <person name="Gepts P."/>
            <person name="Goodstein D.M."/>
            <person name="Gonzales M."/>
            <person name="Hellsten U."/>
            <person name="Hyten D.L."/>
            <person name="Jia G."/>
            <person name="Kelly J.D."/>
            <person name="Kudrna D."/>
            <person name="Lee R."/>
            <person name="Richard M.M."/>
            <person name="Miklas P.N."/>
            <person name="Osorno J.M."/>
            <person name="Rodrigues J."/>
            <person name="Thareau V."/>
            <person name="Urrea C.A."/>
            <person name="Wang M."/>
            <person name="Yu Y."/>
            <person name="Zhang M."/>
            <person name="Wing R.A."/>
            <person name="Cregan P.B."/>
            <person name="Rokhsar D.S."/>
            <person name="Jackson S.A."/>
        </authorList>
    </citation>
    <scope>NUCLEOTIDE SEQUENCE [LARGE SCALE GENOMIC DNA]</scope>
    <source>
        <strain evidence="6">cv. G19833</strain>
    </source>
</reference>
<dbReference type="STRING" id="3885.V7B5L3"/>
<dbReference type="Pfam" id="PF13947">
    <property type="entry name" value="GUB_WAK_bind"/>
    <property type="match status" value="1"/>
</dbReference>
<dbReference type="GO" id="GO:0030247">
    <property type="term" value="F:polysaccharide binding"/>
    <property type="evidence" value="ECO:0007669"/>
    <property type="project" value="InterPro"/>
</dbReference>
<evidence type="ECO:0000313" key="6">
    <source>
        <dbReference type="Proteomes" id="UP000000226"/>
    </source>
</evidence>
<dbReference type="Proteomes" id="UP000000226">
    <property type="component" value="Chromosome 8"/>
</dbReference>
<comment type="subcellular location">
    <subcellularLocation>
        <location evidence="1">Membrane</location>
        <topology evidence="1">Single-pass membrane protein</topology>
    </subcellularLocation>
</comment>
<accession>V7B5L3</accession>
<keyword evidence="2 3" id="KW-0732">Signal</keyword>
<dbReference type="PANTHER" id="PTHR33138:SF30">
    <property type="entry name" value="LEAF RUST 10 DISEASE-RESISTANCE LOCUS RECEPTOR-LIKE PROTEIN KINASE-LIKE 2.7"/>
    <property type="match status" value="1"/>
</dbReference>
<dbReference type="OrthoDB" id="1513794at2759"/>
<dbReference type="eggNOG" id="KOG1187">
    <property type="taxonomic scope" value="Eukaryota"/>
</dbReference>
<dbReference type="Gramene" id="ESW13182">
    <property type="protein sequence ID" value="ESW13182"/>
    <property type="gene ID" value="PHAVU_008G174400g"/>
</dbReference>
<feature type="chain" id="PRO_5004756292" description="Wall-associated receptor kinase galacturonan-binding domain-containing protein" evidence="3">
    <location>
        <begin position="24"/>
        <end position="294"/>
    </location>
</feature>
<protein>
    <recommendedName>
        <fullName evidence="4">Wall-associated receptor kinase galacturonan-binding domain-containing protein</fullName>
    </recommendedName>
</protein>
<feature type="domain" description="Wall-associated receptor kinase galacturonan-binding" evidence="4">
    <location>
        <begin position="33"/>
        <end position="96"/>
    </location>
</feature>
<evidence type="ECO:0000256" key="1">
    <source>
        <dbReference type="ARBA" id="ARBA00004167"/>
    </source>
</evidence>
<organism evidence="5 6">
    <name type="scientific">Phaseolus vulgaris</name>
    <name type="common">Kidney bean</name>
    <name type="synonym">French bean</name>
    <dbReference type="NCBI Taxonomy" id="3885"/>
    <lineage>
        <taxon>Eukaryota</taxon>
        <taxon>Viridiplantae</taxon>
        <taxon>Streptophyta</taxon>
        <taxon>Embryophyta</taxon>
        <taxon>Tracheophyta</taxon>
        <taxon>Spermatophyta</taxon>
        <taxon>Magnoliopsida</taxon>
        <taxon>eudicotyledons</taxon>
        <taxon>Gunneridae</taxon>
        <taxon>Pentapetalae</taxon>
        <taxon>rosids</taxon>
        <taxon>fabids</taxon>
        <taxon>Fabales</taxon>
        <taxon>Fabaceae</taxon>
        <taxon>Papilionoideae</taxon>
        <taxon>50 kb inversion clade</taxon>
        <taxon>NPAAA clade</taxon>
        <taxon>indigoferoid/millettioid clade</taxon>
        <taxon>Phaseoleae</taxon>
        <taxon>Phaseolus</taxon>
    </lineage>
</organism>
<dbReference type="PANTHER" id="PTHR33138">
    <property type="entry name" value="OS01G0690200 PROTEIN"/>
    <property type="match status" value="1"/>
</dbReference>
<sequence>MVMWREMLLLVIFLVFVVQQICATHEQEHSMDCPTSSCGKITNISRPFRLKRDPIHCGDSKYELDCENNVTVLYLFSGKYHVQAINYNNFTIRVVDPGVEEPSCSSLPRYFLSESNFSDGYFIDVVAPYLSYQYQSHQSGPEWNSLWKHIIYLNCSHPVSEKNKYVNTAPCVKWQSKGYMYATAADYLTAAELKVGCGVKLVSLTSWWGLDANESSYTDMNRALLYGFEMSWLHFACDHQCRKSSDDECSFNTSTLKLQCAPLCQDKFGILLVRCGTGIWSQLLAYPQCKDCVS</sequence>
<feature type="signal peptide" evidence="3">
    <location>
        <begin position="1"/>
        <end position="23"/>
    </location>
</feature>
<keyword evidence="6" id="KW-1185">Reference proteome</keyword>
<dbReference type="OMA" id="CATHEQE"/>
<evidence type="ECO:0000259" key="4">
    <source>
        <dbReference type="Pfam" id="PF13947"/>
    </source>
</evidence>
<dbReference type="InterPro" id="IPR025287">
    <property type="entry name" value="WAK_GUB"/>
</dbReference>
<evidence type="ECO:0000256" key="2">
    <source>
        <dbReference type="ARBA" id="ARBA00022729"/>
    </source>
</evidence>
<gene>
    <name evidence="5" type="ORF">PHAVU_008G174400g</name>
</gene>
<dbReference type="EMBL" id="CM002295">
    <property type="protein sequence ID" value="ESW13182.1"/>
    <property type="molecule type" value="Genomic_DNA"/>
</dbReference>
<proteinExistence type="predicted"/>
<evidence type="ECO:0000256" key="3">
    <source>
        <dbReference type="SAM" id="SignalP"/>
    </source>
</evidence>
<name>V7B5L3_PHAVU</name>
<evidence type="ECO:0000313" key="5">
    <source>
        <dbReference type="EMBL" id="ESW13182.1"/>
    </source>
</evidence>
<dbReference type="AlphaFoldDB" id="V7B5L3"/>